<dbReference type="EMBL" id="CP042430">
    <property type="protein sequence ID" value="QEC48401.1"/>
    <property type="molecule type" value="Genomic_DNA"/>
</dbReference>
<gene>
    <name evidence="3 5" type="primary">leuD</name>
    <name evidence="5" type="ORF">FSW04_13035</name>
</gene>
<keyword evidence="3" id="KW-0100">Branched-chain amino acid biosynthesis</keyword>
<dbReference type="GO" id="GO:0009098">
    <property type="term" value="P:L-leucine biosynthetic process"/>
    <property type="evidence" value="ECO:0007669"/>
    <property type="project" value="UniProtKB-UniRule"/>
</dbReference>
<dbReference type="EC" id="4.2.1.33" evidence="3"/>
<dbReference type="RefSeq" id="WP_146919894.1">
    <property type="nucleotide sequence ID" value="NZ_CP042430.1"/>
</dbReference>
<keyword evidence="3" id="KW-0432">Leucine biosynthesis</keyword>
<dbReference type="HAMAP" id="MF_01032">
    <property type="entry name" value="LeuD_type2"/>
    <property type="match status" value="1"/>
</dbReference>
<dbReference type="GO" id="GO:0003861">
    <property type="term" value="F:3-isopropylmalate dehydratase activity"/>
    <property type="evidence" value="ECO:0007669"/>
    <property type="project" value="UniProtKB-UniRule"/>
</dbReference>
<dbReference type="InterPro" id="IPR033940">
    <property type="entry name" value="IPMI_Swivel"/>
</dbReference>
<proteinExistence type="inferred from homology"/>
<dbReference type="InterPro" id="IPR011827">
    <property type="entry name" value="LeuD_type2/HacB/DmdB"/>
</dbReference>
<evidence type="ECO:0000259" key="4">
    <source>
        <dbReference type="Pfam" id="PF00694"/>
    </source>
</evidence>
<sequence length="172" mass="18142">MSDVITGRAVVLGDDVNTDNIIPGPYLNITDPEELGRHLLETYDAAVGAAVAPGDILVGGRNFGMGSSREQAQVAIMARGVQAIVAGSFARIFLRNCINVGLAVAESPEAVAAIADGDELRIDFTAGTITRGDDTWTIPPRPPFVGEILEAGGLVGWAQERLRRTSSTQGRR</sequence>
<dbReference type="Proteomes" id="UP000321805">
    <property type="component" value="Chromosome"/>
</dbReference>
<keyword evidence="6" id="KW-1185">Reference proteome</keyword>
<evidence type="ECO:0000256" key="3">
    <source>
        <dbReference type="HAMAP-Rule" id="MF_01032"/>
    </source>
</evidence>
<dbReference type="InterPro" id="IPR015928">
    <property type="entry name" value="Aconitase/3IPM_dehydase_swvl"/>
</dbReference>
<name>A0A5B8U641_9ACTN</name>
<comment type="catalytic activity">
    <reaction evidence="3">
        <text>(2R,3S)-3-isopropylmalate = (2S)-2-isopropylmalate</text>
        <dbReference type="Rhea" id="RHEA:32287"/>
        <dbReference type="ChEBI" id="CHEBI:1178"/>
        <dbReference type="ChEBI" id="CHEBI:35121"/>
        <dbReference type="EC" id="4.2.1.33"/>
    </reaction>
</comment>
<keyword evidence="3" id="KW-0028">Amino-acid biosynthesis</keyword>
<dbReference type="KEGG" id="bsol:FSW04_13035"/>
<dbReference type="Gene3D" id="3.20.19.10">
    <property type="entry name" value="Aconitase, domain 4"/>
    <property type="match status" value="1"/>
</dbReference>
<feature type="domain" description="Aconitase A/isopropylmalate dehydratase small subunit swivel" evidence="4">
    <location>
        <begin position="41"/>
        <end position="102"/>
    </location>
</feature>
<dbReference type="OrthoDB" id="9777465at2"/>
<evidence type="ECO:0000256" key="1">
    <source>
        <dbReference type="ARBA" id="ARBA00009869"/>
    </source>
</evidence>
<dbReference type="AlphaFoldDB" id="A0A5B8U641"/>
<keyword evidence="2 3" id="KW-0456">Lyase</keyword>
<reference evidence="5 6" key="1">
    <citation type="journal article" date="2018" name="J. Microbiol.">
        <title>Baekduia soli gen. nov., sp. nov., a novel bacterium isolated from the soil of Baekdu Mountain and proposal of a novel family name, Baekduiaceae fam. nov.</title>
        <authorList>
            <person name="An D.S."/>
            <person name="Siddiqi M.Z."/>
            <person name="Kim K.H."/>
            <person name="Yu H.S."/>
            <person name="Im W.T."/>
        </authorList>
    </citation>
    <scope>NUCLEOTIDE SEQUENCE [LARGE SCALE GENOMIC DNA]</scope>
    <source>
        <strain evidence="5 6">BR7-21</strain>
    </source>
</reference>
<dbReference type="InterPro" id="IPR000573">
    <property type="entry name" value="AconitaseA/IPMdHydase_ssu_swvl"/>
</dbReference>
<protein>
    <recommendedName>
        <fullName evidence="3">3-isopropylmalate dehydratase small subunit</fullName>
        <ecNumber evidence="3">4.2.1.33</ecNumber>
    </recommendedName>
    <alternativeName>
        <fullName evidence="3">Alpha-IPM isomerase</fullName>
        <shortName evidence="3">IPMI</shortName>
    </alternativeName>
    <alternativeName>
        <fullName evidence="3">Isopropylmalate isomerase</fullName>
    </alternativeName>
</protein>
<dbReference type="Pfam" id="PF00694">
    <property type="entry name" value="Aconitase_C"/>
    <property type="match status" value="1"/>
</dbReference>
<comment type="pathway">
    <text evidence="3">Amino-acid biosynthesis; L-leucine biosynthesis; L-leucine from 3-methyl-2-oxobutanoate: step 2/4.</text>
</comment>
<dbReference type="UniPathway" id="UPA00048">
    <property type="reaction ID" value="UER00071"/>
</dbReference>
<comment type="similarity">
    <text evidence="1 3">Belongs to the LeuD family. LeuD type 2 subfamily.</text>
</comment>
<dbReference type="CDD" id="cd01577">
    <property type="entry name" value="IPMI_Swivel"/>
    <property type="match status" value="1"/>
</dbReference>
<dbReference type="NCBIfam" id="TIGR02087">
    <property type="entry name" value="LEUD_arch"/>
    <property type="match status" value="1"/>
</dbReference>
<accession>A0A5B8U641</accession>
<dbReference type="PANTHER" id="PTHR43345">
    <property type="entry name" value="3-ISOPROPYLMALATE DEHYDRATASE SMALL SUBUNIT 2-RELATED-RELATED"/>
    <property type="match status" value="1"/>
</dbReference>
<dbReference type="SUPFAM" id="SSF52016">
    <property type="entry name" value="LeuD/IlvD-like"/>
    <property type="match status" value="1"/>
</dbReference>
<comment type="subunit">
    <text evidence="3">Heterodimer of LeuC and LeuD.</text>
</comment>
<dbReference type="InterPro" id="IPR050075">
    <property type="entry name" value="LeuD"/>
</dbReference>
<comment type="function">
    <text evidence="3">Catalyzes the isomerization between 2-isopropylmalate and 3-isopropylmalate, via the formation of 2-isopropylmaleate.</text>
</comment>
<dbReference type="PANTHER" id="PTHR43345:SF2">
    <property type="entry name" value="3-ISOPROPYLMALATE DEHYDRATASE SMALL SUBUNIT 1"/>
    <property type="match status" value="1"/>
</dbReference>
<organism evidence="5 6">
    <name type="scientific">Baekduia soli</name>
    <dbReference type="NCBI Taxonomy" id="496014"/>
    <lineage>
        <taxon>Bacteria</taxon>
        <taxon>Bacillati</taxon>
        <taxon>Actinomycetota</taxon>
        <taxon>Thermoleophilia</taxon>
        <taxon>Solirubrobacterales</taxon>
        <taxon>Baekduiaceae</taxon>
        <taxon>Baekduia</taxon>
    </lineage>
</organism>
<evidence type="ECO:0000256" key="2">
    <source>
        <dbReference type="ARBA" id="ARBA00023239"/>
    </source>
</evidence>
<evidence type="ECO:0000313" key="6">
    <source>
        <dbReference type="Proteomes" id="UP000321805"/>
    </source>
</evidence>
<evidence type="ECO:0000313" key="5">
    <source>
        <dbReference type="EMBL" id="QEC48401.1"/>
    </source>
</evidence>